<organism evidence="3 4">
    <name type="scientific">Streptomyces clavuligerus</name>
    <dbReference type="NCBI Taxonomy" id="1901"/>
    <lineage>
        <taxon>Bacteria</taxon>
        <taxon>Bacillati</taxon>
        <taxon>Actinomycetota</taxon>
        <taxon>Actinomycetes</taxon>
        <taxon>Kitasatosporales</taxon>
        <taxon>Streptomycetaceae</taxon>
        <taxon>Streptomyces</taxon>
    </lineage>
</organism>
<protein>
    <submittedName>
        <fullName evidence="3">Non-ribosomal peptide synthetase</fullName>
    </submittedName>
</protein>
<dbReference type="Gene3D" id="3.30.559.10">
    <property type="entry name" value="Chloramphenicol acetyltransferase-like domain"/>
    <property type="match status" value="1"/>
</dbReference>
<accession>E2PUT3</accession>
<feature type="region of interest" description="Disordered" evidence="1">
    <location>
        <begin position="116"/>
        <end position="192"/>
    </location>
</feature>
<evidence type="ECO:0000259" key="2">
    <source>
        <dbReference type="Pfam" id="PF00668"/>
    </source>
</evidence>
<gene>
    <name evidence="3" type="ORF">SCLAV_4758</name>
</gene>
<dbReference type="EMBL" id="CM000913">
    <property type="protein sequence ID" value="EFG09830.1"/>
    <property type="molecule type" value="Genomic_DNA"/>
</dbReference>
<feature type="compositionally biased region" description="Low complexity" evidence="1">
    <location>
        <begin position="167"/>
        <end position="181"/>
    </location>
</feature>
<feature type="domain" description="Condensation" evidence="2">
    <location>
        <begin position="4"/>
        <end position="109"/>
    </location>
</feature>
<dbReference type="SUPFAM" id="SSF52777">
    <property type="entry name" value="CoA-dependent acyltransferases"/>
    <property type="match status" value="1"/>
</dbReference>
<evidence type="ECO:0000313" key="3">
    <source>
        <dbReference type="EMBL" id="EFG09830.1"/>
    </source>
</evidence>
<dbReference type="Pfam" id="PF00668">
    <property type="entry name" value="Condensation"/>
    <property type="match status" value="1"/>
</dbReference>
<dbReference type="GO" id="GO:0003824">
    <property type="term" value="F:catalytic activity"/>
    <property type="evidence" value="ECO:0007669"/>
    <property type="project" value="InterPro"/>
</dbReference>
<evidence type="ECO:0000256" key="1">
    <source>
        <dbReference type="SAM" id="MobiDB-lite"/>
    </source>
</evidence>
<dbReference type="Proteomes" id="UP000002357">
    <property type="component" value="Chromosome"/>
</dbReference>
<sequence length="192" mass="21548">VSANRRDVMDAFDHQSVPFAHLVDELQPERDQSRTPLYQVAFTMHEWRLDSFALPGLSVEPFLHEDGIAKCDLTLQVQEHPDGAFQGRMVYATSLFDEETVERFVGHFRPRPYRLERRLPGRRHRPPRISRTAAPPSRHRPESARPAPGRPVPPAPPSPRSPRRAARSAGRSARASAADDGPGPGGTRARCR</sequence>
<reference evidence="3 4" key="1">
    <citation type="journal article" date="2010" name="Genome Biol. Evol.">
        <title>The sequence of a 1.8-mb bacterial linear plasmid reveals a rich evolutionary reservoir of secondary metabolic pathways.</title>
        <authorList>
            <person name="Medema M.H."/>
            <person name="Trefzer A."/>
            <person name="Kovalchuk A."/>
            <person name="van den Berg M."/>
            <person name="Mueller U."/>
            <person name="Heijne W."/>
            <person name="Wu L."/>
            <person name="Alam M.T."/>
            <person name="Ronning C.M."/>
            <person name="Nierman W.C."/>
            <person name="Bovenberg R.A.L."/>
            <person name="Breitling R."/>
            <person name="Takano E."/>
        </authorList>
    </citation>
    <scope>NUCLEOTIDE SEQUENCE [LARGE SCALE GENOMIC DNA]</scope>
    <source>
        <strain evidence="4">ATCC 27064 / DSM 738 / JCM 4710 / NBRC 13307 / NCIMB 12785 / NRRL 3585 / VKM Ac-602</strain>
    </source>
</reference>
<name>E2PUT3_STRCL</name>
<keyword evidence="4" id="KW-1185">Reference proteome</keyword>
<dbReference type="eggNOG" id="COG1020">
    <property type="taxonomic scope" value="Bacteria"/>
</dbReference>
<dbReference type="InterPro" id="IPR001242">
    <property type="entry name" value="Condensation_dom"/>
</dbReference>
<dbReference type="GO" id="GO:0008610">
    <property type="term" value="P:lipid biosynthetic process"/>
    <property type="evidence" value="ECO:0007669"/>
    <property type="project" value="UniProtKB-ARBA"/>
</dbReference>
<evidence type="ECO:0000313" key="4">
    <source>
        <dbReference type="Proteomes" id="UP000002357"/>
    </source>
</evidence>
<dbReference type="AlphaFoldDB" id="E2PUT3"/>
<dbReference type="InterPro" id="IPR023213">
    <property type="entry name" value="CAT-like_dom_sf"/>
</dbReference>
<feature type="non-terminal residue" evidence="3">
    <location>
        <position position="1"/>
    </location>
</feature>
<feature type="compositionally biased region" description="Pro residues" evidence="1">
    <location>
        <begin position="148"/>
        <end position="160"/>
    </location>
</feature>
<dbReference type="Gene3D" id="3.30.559.30">
    <property type="entry name" value="Nonribosomal peptide synthetase, condensation domain"/>
    <property type="match status" value="1"/>
</dbReference>
<proteinExistence type="predicted"/>